<evidence type="ECO:0000256" key="17">
    <source>
        <dbReference type="ARBA" id="ARBA00031354"/>
    </source>
</evidence>
<feature type="domain" description="VPS10" evidence="21">
    <location>
        <begin position="725"/>
        <end position="1362"/>
    </location>
</feature>
<keyword evidence="10 19" id="KW-1133">Transmembrane helix</keyword>
<feature type="signal peptide" evidence="20">
    <location>
        <begin position="1"/>
        <end position="23"/>
    </location>
</feature>
<dbReference type="InterPro" id="IPR031777">
    <property type="entry name" value="Sortilin_C"/>
</dbReference>
<keyword evidence="8" id="KW-0677">Repeat</keyword>
<dbReference type="PANTHER" id="PTHR12106:SF27">
    <property type="entry name" value="SORTILIN-RELATED RECEPTOR"/>
    <property type="match status" value="1"/>
</dbReference>
<name>A0A9W9G6R6_9EURO</name>
<feature type="chain" id="PRO_5040944523" description="Vacuolar protein sorting/targeting protein 10" evidence="20">
    <location>
        <begin position="24"/>
        <end position="1504"/>
    </location>
</feature>
<evidence type="ECO:0000256" key="4">
    <source>
        <dbReference type="ARBA" id="ARBA00015369"/>
    </source>
</evidence>
<evidence type="ECO:0000256" key="9">
    <source>
        <dbReference type="ARBA" id="ARBA00022927"/>
    </source>
</evidence>
<keyword evidence="14" id="KW-0325">Glycoprotein</keyword>
<evidence type="ECO:0000313" key="23">
    <source>
        <dbReference type="Proteomes" id="UP001149165"/>
    </source>
</evidence>
<dbReference type="Proteomes" id="UP001149165">
    <property type="component" value="Unassembled WGS sequence"/>
</dbReference>
<sequence>MITRWLLLVVGLLLALATQPIAAKGDKPKVTTTELDHQPLRLFYFEGTNTILYQDEATNNAHISFDGGEEWKVVKGDDASMEGKVRFMIPHPHDNHRAYVIGPEDTHWITTDQGKSWKSFKMSAAPFISMRADPISFNGWDPSKAIFLTIQCSWLGCMTESFYTTDDFKTIKPLREAVYECRWAASTPEFGLDLDVPKSLGDRVLCVVPGLKESDHTERLVYSDSFFPDNSGGTEVKLNLGQAMTGQDIKVRSVKKYMVAGVQSRGTTEQALYVSDDSTEWHRAEFSGHRMEKDAYTLLESTNYSIQLDVQTTWNASRVGALFSSNSNGTYFSPNIEHTNRDLNGLVDFEKVADIQGIVIVNTVKNWEEVEESDKNKKELISQISFDDGRTFQSLKEGSDKLHLHSMTTYDELRKLSGLGRMFSSPAPGLVMGVGNTGDHLKDYSDGHLYVSDDAGLNWRHALKGPHRFEFGDQGGIIVAVKDGEKTKKVQYSIDHGKEWEELELKHEVKALFLTTTPDSTSLKFILVGVNGDADDDDDGEYIIYSIDFEGLHERKCTKDDVEKWTARVDEDGKADCLMGHKQFFQRRKANANCFMKNEFKMDAPEFEKCKCSAEDFECDYNFKRSEDRKECVPAISLTTPAGKCKEPSDKYMGPSGWRLIPGNVCIREGGEQLDKEVERSCGNSTSSPSPITDGKVHVGEPQTFSTSPAEYFYLERQESNLGDDETVFMANNLQLYVSHDHGKTWKQPAELKSEKIIAMIQHPFYTDGAYFLTNERYVYSTIDRGYSFNKFKWPTSDISKNSSPMEFHEKYMDWMIWIGGDDCTGSNCVFDAYLSKNRGHEWELMLRGVSSCKFAYNEKREDSEKLVICEQYAQENSKNNRQLVSTETMNDWADKKLINEDIARFVMMNDYVVVATYPTEKHKFLNVSTSLDGRVFAEAQFPFNIDVAEYTVLPGSSYALLLYVEVNDKEGQYFGSLVKSNSNGTYFVQSLAGLNSNNERYVDFEKMVGIEGVALANTVVNKEDVLNKGADKKLISVITHNDGGQWMLLAPPTRDSEDKKFDCSVTEGEGTSACALHLHSYTERRDSRDTFYSDSAVGLMVGIGNVGQYLSDAKDADTFLSRDGGFTWKQAKKGRYMFEFGDAGSIIVLVREQQATNVVHYSLDEGDKWTEFKFSETEMVVNDISTLPSDTSKNFLLWAEDKSSGKLTTINLDFSGVWDRQCEAGKVGGDNDDYYLWTPQHPAQQDGCLFGHIEQYQRKKPTAECWNNWRTSRVHRIESGNCTCTRADFECDYNYEIQNDGSCGLVPGLTPPDHSLQCKEDPDRIQYWEPTGYRKIPQSTCQSAEQDLDRQVPHACPDKEEEFKKKHGTSGVVLFFAIVLPIAAAAAIGYFVYTKWDGKFGQIRLGERSVGSSGEWFNRDSPLVVVPVAIIAGLVAVAQSLPLLASSLWRSVSGIMPGRRGRGYQRPYSTRGSFAARRGDYVHVVDDEDELLGADEFDDDEEA</sequence>
<feature type="domain" description="VPS10" evidence="21">
    <location>
        <begin position="49"/>
        <end position="687"/>
    </location>
</feature>
<dbReference type="InterPro" id="IPR050310">
    <property type="entry name" value="VPS10-sortilin"/>
</dbReference>
<proteinExistence type="inferred from homology"/>
<evidence type="ECO:0000256" key="7">
    <source>
        <dbReference type="ARBA" id="ARBA00022729"/>
    </source>
</evidence>
<evidence type="ECO:0000256" key="3">
    <source>
        <dbReference type="ARBA" id="ARBA00008251"/>
    </source>
</evidence>
<evidence type="ECO:0000313" key="22">
    <source>
        <dbReference type="EMBL" id="KAJ5112938.1"/>
    </source>
</evidence>
<evidence type="ECO:0000256" key="1">
    <source>
        <dbReference type="ARBA" id="ARBA00004166"/>
    </source>
</evidence>
<evidence type="ECO:0000256" key="15">
    <source>
        <dbReference type="ARBA" id="ARBA00025569"/>
    </source>
</evidence>
<dbReference type="Gene3D" id="2.130.10.10">
    <property type="entry name" value="YVTN repeat-like/Quinoprotein amine dehydrogenase"/>
    <property type="match status" value="2"/>
</dbReference>
<comment type="subcellular location">
    <subcellularLocation>
        <location evidence="1">Golgi apparatus</location>
        <location evidence="1">trans-Golgi network membrane</location>
        <topology evidence="1">Multi-pass membrane protein</topology>
    </subcellularLocation>
    <subcellularLocation>
        <location evidence="2">Prevacuolar compartment membrane</location>
        <topology evidence="2">Multi-pass membrane protein</topology>
    </subcellularLocation>
</comment>
<keyword evidence="13" id="KW-0675">Receptor</keyword>
<dbReference type="FunFam" id="3.30.60.270:FF:000005">
    <property type="entry name" value="Sortilin"/>
    <property type="match status" value="2"/>
</dbReference>
<reference evidence="22" key="1">
    <citation type="submission" date="2022-11" db="EMBL/GenBank/DDBJ databases">
        <authorList>
            <person name="Petersen C."/>
        </authorList>
    </citation>
    <scope>NUCLEOTIDE SEQUENCE</scope>
    <source>
        <strain evidence="22">IBT 30069</strain>
    </source>
</reference>
<evidence type="ECO:0000256" key="5">
    <source>
        <dbReference type="ARBA" id="ARBA00022448"/>
    </source>
</evidence>
<dbReference type="InterPro" id="IPR015943">
    <property type="entry name" value="WD40/YVTN_repeat-like_dom_sf"/>
</dbReference>
<comment type="similarity">
    <text evidence="3">Belongs to the VPS10-related sortilin family.</text>
</comment>
<dbReference type="SUPFAM" id="SSF110296">
    <property type="entry name" value="Oligoxyloglucan reducing end-specific cellobiohydrolase"/>
    <property type="match status" value="2"/>
</dbReference>
<evidence type="ECO:0000256" key="19">
    <source>
        <dbReference type="SAM" id="Phobius"/>
    </source>
</evidence>
<dbReference type="PANTHER" id="PTHR12106">
    <property type="entry name" value="SORTILIN RELATED"/>
    <property type="match status" value="1"/>
</dbReference>
<evidence type="ECO:0000256" key="6">
    <source>
        <dbReference type="ARBA" id="ARBA00022692"/>
    </source>
</evidence>
<keyword evidence="11" id="KW-0333">Golgi apparatus</keyword>
<accession>A0A9W9G6R6</accession>
<feature type="transmembrane region" description="Helical" evidence="19">
    <location>
        <begin position="1373"/>
        <end position="1394"/>
    </location>
</feature>
<evidence type="ECO:0000256" key="14">
    <source>
        <dbReference type="ARBA" id="ARBA00023180"/>
    </source>
</evidence>
<protein>
    <recommendedName>
        <fullName evidence="4">Vacuolar protein sorting/targeting protein 10</fullName>
    </recommendedName>
    <alternativeName>
        <fullName evidence="17">Carboxypeptidase Y receptor</fullName>
    </alternativeName>
    <alternativeName>
        <fullName evidence="16 18">Sortilin VPS10</fullName>
    </alternativeName>
</protein>
<reference evidence="22" key="2">
    <citation type="journal article" date="2023" name="IMA Fungus">
        <title>Comparative genomic study of the Penicillium genus elucidates a diverse pangenome and 15 lateral gene transfer events.</title>
        <authorList>
            <person name="Petersen C."/>
            <person name="Sorensen T."/>
            <person name="Nielsen M.R."/>
            <person name="Sondergaard T.E."/>
            <person name="Sorensen J.L."/>
            <person name="Fitzpatrick D.A."/>
            <person name="Frisvad J.C."/>
            <person name="Nielsen K.L."/>
        </authorList>
    </citation>
    <scope>NUCLEOTIDE SEQUENCE</scope>
    <source>
        <strain evidence="22">IBT 30069</strain>
    </source>
</reference>
<keyword evidence="7 20" id="KW-0732">Signal</keyword>
<dbReference type="InterPro" id="IPR031778">
    <property type="entry name" value="Sortilin_N"/>
</dbReference>
<keyword evidence="9" id="KW-0653">Protein transport</keyword>
<dbReference type="GO" id="GO:0005794">
    <property type="term" value="C:Golgi apparatus"/>
    <property type="evidence" value="ECO:0007669"/>
    <property type="project" value="UniProtKB-SubCell"/>
</dbReference>
<comment type="function">
    <text evidence="15">Functions as a sorting receptor in the Golgi compartment required for the intracellular sorting and delivery of soluble vacuolar proteins, like carboxypeptidase Y (CPY) and proteinase A. Executes multiple rounds of sorting by cycling between the late Golgi and a prevacuolar endosome-like compartment.</text>
</comment>
<dbReference type="Pfam" id="PF15901">
    <property type="entry name" value="Sortilin_C"/>
    <property type="match status" value="2"/>
</dbReference>
<evidence type="ECO:0000256" key="13">
    <source>
        <dbReference type="ARBA" id="ARBA00023170"/>
    </source>
</evidence>
<dbReference type="Gene3D" id="2.10.70.80">
    <property type="match status" value="2"/>
</dbReference>
<dbReference type="Pfam" id="PF15902">
    <property type="entry name" value="Sortilin-Vps10"/>
    <property type="match status" value="2"/>
</dbReference>
<dbReference type="GO" id="GO:0016020">
    <property type="term" value="C:membrane"/>
    <property type="evidence" value="ECO:0007669"/>
    <property type="project" value="InterPro"/>
</dbReference>
<evidence type="ECO:0000256" key="2">
    <source>
        <dbReference type="ARBA" id="ARBA00004488"/>
    </source>
</evidence>
<keyword evidence="12 19" id="KW-0472">Membrane</keyword>
<keyword evidence="23" id="KW-1185">Reference proteome</keyword>
<comment type="caution">
    <text evidence="22">The sequence shown here is derived from an EMBL/GenBank/DDBJ whole genome shotgun (WGS) entry which is preliminary data.</text>
</comment>
<dbReference type="InterPro" id="IPR006581">
    <property type="entry name" value="VPS10"/>
</dbReference>
<evidence type="ECO:0000256" key="20">
    <source>
        <dbReference type="SAM" id="SignalP"/>
    </source>
</evidence>
<dbReference type="GO" id="GO:0005829">
    <property type="term" value="C:cytosol"/>
    <property type="evidence" value="ECO:0007669"/>
    <property type="project" value="GOC"/>
</dbReference>
<evidence type="ECO:0000259" key="21">
    <source>
        <dbReference type="SMART" id="SM00602"/>
    </source>
</evidence>
<dbReference type="GO" id="GO:0006623">
    <property type="term" value="P:protein targeting to vacuole"/>
    <property type="evidence" value="ECO:0007669"/>
    <property type="project" value="TreeGrafter"/>
</dbReference>
<evidence type="ECO:0000256" key="18">
    <source>
        <dbReference type="ARBA" id="ARBA00031902"/>
    </source>
</evidence>
<evidence type="ECO:0000256" key="16">
    <source>
        <dbReference type="ARBA" id="ARBA00031250"/>
    </source>
</evidence>
<dbReference type="SMART" id="SM00602">
    <property type="entry name" value="VPS10"/>
    <property type="match status" value="2"/>
</dbReference>
<evidence type="ECO:0000256" key="8">
    <source>
        <dbReference type="ARBA" id="ARBA00022737"/>
    </source>
</evidence>
<evidence type="ECO:0000256" key="11">
    <source>
        <dbReference type="ARBA" id="ARBA00023034"/>
    </source>
</evidence>
<keyword evidence="5" id="KW-0813">Transport</keyword>
<dbReference type="GO" id="GO:0006895">
    <property type="term" value="P:Golgi to endosome transport"/>
    <property type="evidence" value="ECO:0007669"/>
    <property type="project" value="TreeGrafter"/>
</dbReference>
<evidence type="ECO:0000256" key="12">
    <source>
        <dbReference type="ARBA" id="ARBA00023136"/>
    </source>
</evidence>
<dbReference type="OrthoDB" id="443634at2759"/>
<dbReference type="EMBL" id="JAPQKH010000002">
    <property type="protein sequence ID" value="KAJ5112938.1"/>
    <property type="molecule type" value="Genomic_DNA"/>
</dbReference>
<keyword evidence="6 19" id="KW-0812">Transmembrane</keyword>
<gene>
    <name evidence="22" type="ORF">N7456_001472</name>
</gene>
<organism evidence="22 23">
    <name type="scientific">Penicillium angulare</name>
    <dbReference type="NCBI Taxonomy" id="116970"/>
    <lineage>
        <taxon>Eukaryota</taxon>
        <taxon>Fungi</taxon>
        <taxon>Dikarya</taxon>
        <taxon>Ascomycota</taxon>
        <taxon>Pezizomycotina</taxon>
        <taxon>Eurotiomycetes</taxon>
        <taxon>Eurotiomycetidae</taxon>
        <taxon>Eurotiales</taxon>
        <taxon>Aspergillaceae</taxon>
        <taxon>Penicillium</taxon>
    </lineage>
</organism>
<dbReference type="GO" id="GO:0006896">
    <property type="term" value="P:Golgi to vacuole transport"/>
    <property type="evidence" value="ECO:0007669"/>
    <property type="project" value="TreeGrafter"/>
</dbReference>
<feature type="transmembrane region" description="Helical" evidence="19">
    <location>
        <begin position="1424"/>
        <end position="1450"/>
    </location>
</feature>
<dbReference type="Gene3D" id="3.30.60.270">
    <property type="match status" value="2"/>
</dbReference>
<evidence type="ECO:0000256" key="10">
    <source>
        <dbReference type="ARBA" id="ARBA00022989"/>
    </source>
</evidence>